<dbReference type="Proteomes" id="UP001190700">
    <property type="component" value="Unassembled WGS sequence"/>
</dbReference>
<dbReference type="EMBL" id="LGRX02019163">
    <property type="protein sequence ID" value="KAK3258912.1"/>
    <property type="molecule type" value="Genomic_DNA"/>
</dbReference>
<accession>A0AAE0FFX3</accession>
<reference evidence="2 3" key="1">
    <citation type="journal article" date="2015" name="Genome Biol. Evol.">
        <title>Comparative Genomics of a Bacterivorous Green Alga Reveals Evolutionary Causalities and Consequences of Phago-Mixotrophic Mode of Nutrition.</title>
        <authorList>
            <person name="Burns J.A."/>
            <person name="Paasch A."/>
            <person name="Narechania A."/>
            <person name="Kim E."/>
        </authorList>
    </citation>
    <scope>NUCLEOTIDE SEQUENCE [LARGE SCALE GENOMIC DNA]</scope>
    <source>
        <strain evidence="2 3">PLY_AMNH</strain>
    </source>
</reference>
<keyword evidence="3" id="KW-1185">Reference proteome</keyword>
<evidence type="ECO:0000313" key="3">
    <source>
        <dbReference type="Proteomes" id="UP001190700"/>
    </source>
</evidence>
<proteinExistence type="predicted"/>
<comment type="caution">
    <text evidence="2">The sequence shown here is derived from an EMBL/GenBank/DDBJ whole genome shotgun (WGS) entry which is preliminary data.</text>
</comment>
<gene>
    <name evidence="2" type="ORF">CYMTET_32063</name>
</gene>
<organism evidence="2 3">
    <name type="scientific">Cymbomonas tetramitiformis</name>
    <dbReference type="NCBI Taxonomy" id="36881"/>
    <lineage>
        <taxon>Eukaryota</taxon>
        <taxon>Viridiplantae</taxon>
        <taxon>Chlorophyta</taxon>
        <taxon>Pyramimonadophyceae</taxon>
        <taxon>Pyramimonadales</taxon>
        <taxon>Pyramimonadaceae</taxon>
        <taxon>Cymbomonas</taxon>
    </lineage>
</organism>
<evidence type="ECO:0000256" key="1">
    <source>
        <dbReference type="SAM" id="MobiDB-lite"/>
    </source>
</evidence>
<evidence type="ECO:0000313" key="2">
    <source>
        <dbReference type="EMBL" id="KAK3258912.1"/>
    </source>
</evidence>
<dbReference type="AlphaFoldDB" id="A0AAE0FFX3"/>
<protein>
    <submittedName>
        <fullName evidence="2">Uncharacterized protein</fullName>
    </submittedName>
</protein>
<name>A0AAE0FFX3_9CHLO</name>
<sequence length="334" mass="38302">MERLVEEGEHADVEVDSQDRSGKHSIAKELLPEIDTLLASGLAPKRIRNNLRLKYKKKPKFLDLIPSVHQIQNRKRKHTRERLGAIKFETAADLSEFTNAHLLPPSKEDALALDKDELIVLPDGVFSLEDGMGFVFSSVGSLENVVRAKAAWGSSMPSETDGTYKIVYNRWPCLVYGTHTLKYNKERNCIQHSFVPFAFMMAKSNGNSDRATEIRKAYEDVYACNWTTCWPHIARKPFVEFRAYMRDNSDDFQHAKDEKQLAVYVSKEYLSAPHNKWFYTTSGIPGVEPSSQPIESYNKDTKQNKILKLRCQMDELLTKSLPELLWLDAWVVEV</sequence>
<feature type="region of interest" description="Disordered" evidence="1">
    <location>
        <begin position="1"/>
        <end position="24"/>
    </location>
</feature>